<keyword evidence="2" id="KW-1185">Reference proteome</keyword>
<dbReference type="Proteomes" id="UP001732700">
    <property type="component" value="Chromosome 3D"/>
</dbReference>
<organism evidence="1 2">
    <name type="scientific">Avena sativa</name>
    <name type="common">Oat</name>
    <dbReference type="NCBI Taxonomy" id="4498"/>
    <lineage>
        <taxon>Eukaryota</taxon>
        <taxon>Viridiplantae</taxon>
        <taxon>Streptophyta</taxon>
        <taxon>Embryophyta</taxon>
        <taxon>Tracheophyta</taxon>
        <taxon>Spermatophyta</taxon>
        <taxon>Magnoliopsida</taxon>
        <taxon>Liliopsida</taxon>
        <taxon>Poales</taxon>
        <taxon>Poaceae</taxon>
        <taxon>BOP clade</taxon>
        <taxon>Pooideae</taxon>
        <taxon>Poodae</taxon>
        <taxon>Poeae</taxon>
        <taxon>Poeae Chloroplast Group 1 (Aveneae type)</taxon>
        <taxon>Aveninae</taxon>
        <taxon>Avena</taxon>
    </lineage>
</organism>
<evidence type="ECO:0000313" key="2">
    <source>
        <dbReference type="Proteomes" id="UP001732700"/>
    </source>
</evidence>
<reference evidence="1" key="2">
    <citation type="submission" date="2025-09" db="UniProtKB">
        <authorList>
            <consortium name="EnsemblPlants"/>
        </authorList>
    </citation>
    <scope>IDENTIFICATION</scope>
</reference>
<sequence length="362" mass="38820">MTGAAEVYDCAAALAEFDASRATVRDLVESGLASVPPLFIAPSSTAKHPPTDITVPTVDLSLPLSALVPLVGAAARTCGFFHVTNHGIDAGAAVSAVRAFHELPAAVRSAFYSIAAVEGMSYSTVPYMDRDSLDGPGPILPWRVSLRVLLQAADLGRLPAACGDALVEYLRCIEELGKKMTRLLSEELGVGAERLETATHVEGWLMACNYYPPCPEPARVEGAVEHTDPSLFTILAQDEIGGLQVRVNGGDNDGQWVDVPLVPGTLLVNVGDVLKLVSNNEYHSVGHRVMVRSSQDARASLAVFFNPAMRGDSGLLGPLPELITPEKPAMYRNFTMTEFMDSRRKFGNGKFSTDHFRVAVDQ</sequence>
<dbReference type="EnsemblPlants" id="AVESA.00010b.r2.3DG0559530.1">
    <property type="protein sequence ID" value="AVESA.00010b.r2.3DG0559530.1.CDS"/>
    <property type="gene ID" value="AVESA.00010b.r2.3DG0559530"/>
</dbReference>
<proteinExistence type="predicted"/>
<evidence type="ECO:0000313" key="1">
    <source>
        <dbReference type="EnsemblPlants" id="AVESA.00010b.r2.3DG0559530.1.CDS"/>
    </source>
</evidence>
<reference evidence="1" key="1">
    <citation type="submission" date="2021-05" db="EMBL/GenBank/DDBJ databases">
        <authorList>
            <person name="Scholz U."/>
            <person name="Mascher M."/>
            <person name="Fiebig A."/>
        </authorList>
    </citation>
    <scope>NUCLEOTIDE SEQUENCE [LARGE SCALE GENOMIC DNA]</scope>
</reference>
<protein>
    <submittedName>
        <fullName evidence="1">Uncharacterized protein</fullName>
    </submittedName>
</protein>
<accession>A0ACD5W1J8</accession>
<name>A0ACD5W1J8_AVESA</name>